<feature type="domain" description="Glycine N-acyltransferase N-terminal" evidence="4">
    <location>
        <begin position="1"/>
        <end position="38"/>
    </location>
</feature>
<evidence type="ECO:0000313" key="7">
    <source>
        <dbReference type="Proteomes" id="UP000472265"/>
    </source>
</evidence>
<proteinExistence type="inferred from homology"/>
<sequence>VLGGVLHIPHNNSCQLEMCVDSWPTFTTAICCRQKQVYLSLTVSLSNPWPHVSSYKKYSIEFYAVVLALESVFGEKIWINASFSMMKKVTKSHCFCVSGRAAKADVAAANFHSQPVPRRAHGGSQESLNHVRACIRHLPNYCVTDETGRPVSWMLSDELCELRMAYTLPEYRRAGRFLALSLTRIGRMISVCLSDLSRGDARTAPHILSHPHPPVPQWCTYPH</sequence>
<dbReference type="InParanoid" id="A0A671TKR8"/>
<dbReference type="InterPro" id="IPR015938">
    <property type="entry name" value="Glycine_N-acyltransferase_N"/>
</dbReference>
<keyword evidence="7" id="KW-1185">Reference proteome</keyword>
<feature type="domain" description="Glycine N-acyltransferase C-terminal" evidence="5">
    <location>
        <begin position="142"/>
        <end position="180"/>
    </location>
</feature>
<comment type="similarity">
    <text evidence="3">Belongs to the glycine N-acyltransferase family.</text>
</comment>
<accession>A0A671TKR8</accession>
<name>A0A671TKR8_SPAAU</name>
<protein>
    <recommendedName>
        <fullName evidence="3">Glycine N-acyltransferase-like protein</fullName>
        <ecNumber evidence="3">2.3.1.-</ecNumber>
    </recommendedName>
</protein>
<dbReference type="InterPro" id="IPR013652">
    <property type="entry name" value="Glycine_N-acyltransferase_C"/>
</dbReference>
<dbReference type="Proteomes" id="UP000472265">
    <property type="component" value="Chromosome 7"/>
</dbReference>
<dbReference type="GO" id="GO:0047961">
    <property type="term" value="F:glycine N-acyltransferase activity"/>
    <property type="evidence" value="ECO:0007669"/>
    <property type="project" value="InterPro"/>
</dbReference>
<reference evidence="6" key="1">
    <citation type="submission" date="2021-04" db="EMBL/GenBank/DDBJ databases">
        <authorList>
            <consortium name="Wellcome Sanger Institute Data Sharing"/>
        </authorList>
    </citation>
    <scope>NUCLEOTIDE SEQUENCE [LARGE SCALE GENOMIC DNA]</scope>
</reference>
<dbReference type="Pfam" id="PF08444">
    <property type="entry name" value="Gly_acyl_tr_C"/>
    <property type="match status" value="1"/>
</dbReference>
<evidence type="ECO:0000313" key="6">
    <source>
        <dbReference type="Ensembl" id="ENSSAUP00010002603.1"/>
    </source>
</evidence>
<dbReference type="AlphaFoldDB" id="A0A671TKR8"/>
<dbReference type="Pfam" id="PF06021">
    <property type="entry name" value="Gly_acyl_tr_N"/>
    <property type="match status" value="1"/>
</dbReference>
<evidence type="ECO:0000256" key="2">
    <source>
        <dbReference type="ARBA" id="ARBA00023315"/>
    </source>
</evidence>
<keyword evidence="2 3" id="KW-0012">Acyltransferase</keyword>
<evidence type="ECO:0000259" key="5">
    <source>
        <dbReference type="Pfam" id="PF08444"/>
    </source>
</evidence>
<evidence type="ECO:0000256" key="3">
    <source>
        <dbReference type="RuleBase" id="RU368002"/>
    </source>
</evidence>
<reference evidence="6" key="3">
    <citation type="submission" date="2025-09" db="UniProtKB">
        <authorList>
            <consortium name="Ensembl"/>
        </authorList>
    </citation>
    <scope>IDENTIFICATION</scope>
</reference>
<evidence type="ECO:0000259" key="4">
    <source>
        <dbReference type="Pfam" id="PF06021"/>
    </source>
</evidence>
<dbReference type="Ensembl" id="ENSSAUT00010002748.1">
    <property type="protein sequence ID" value="ENSSAUP00010002603.1"/>
    <property type="gene ID" value="ENSSAUG00010001275.1"/>
</dbReference>
<evidence type="ECO:0000256" key="1">
    <source>
        <dbReference type="ARBA" id="ARBA00022679"/>
    </source>
</evidence>
<dbReference type="PANTHER" id="PTHR15298">
    <property type="entry name" value="L-COA N-ACYLTRANSFERASE-RELATED"/>
    <property type="match status" value="1"/>
</dbReference>
<dbReference type="InterPro" id="IPR016181">
    <property type="entry name" value="Acyl_CoA_acyltransferase"/>
</dbReference>
<dbReference type="Gene3D" id="3.40.630.30">
    <property type="match status" value="1"/>
</dbReference>
<dbReference type="InterPro" id="IPR010313">
    <property type="entry name" value="Glycine_N-acyltransferase"/>
</dbReference>
<dbReference type="PANTHER" id="PTHR15298:SF17">
    <property type="entry name" value="GLYCINE N-ACYLTRANSFERASE-LIKE PROTEIN"/>
    <property type="match status" value="1"/>
</dbReference>
<dbReference type="EC" id="2.3.1.-" evidence="3"/>
<keyword evidence="1 3" id="KW-0808">Transferase</keyword>
<organism evidence="6 7">
    <name type="scientific">Sparus aurata</name>
    <name type="common">Gilthead sea bream</name>
    <dbReference type="NCBI Taxonomy" id="8175"/>
    <lineage>
        <taxon>Eukaryota</taxon>
        <taxon>Metazoa</taxon>
        <taxon>Chordata</taxon>
        <taxon>Craniata</taxon>
        <taxon>Vertebrata</taxon>
        <taxon>Euteleostomi</taxon>
        <taxon>Actinopterygii</taxon>
        <taxon>Neopterygii</taxon>
        <taxon>Teleostei</taxon>
        <taxon>Neoteleostei</taxon>
        <taxon>Acanthomorphata</taxon>
        <taxon>Eupercaria</taxon>
        <taxon>Spariformes</taxon>
        <taxon>Sparidae</taxon>
        <taxon>Sparus</taxon>
    </lineage>
</organism>
<dbReference type="GO" id="GO:0005739">
    <property type="term" value="C:mitochondrion"/>
    <property type="evidence" value="ECO:0007669"/>
    <property type="project" value="InterPro"/>
</dbReference>
<dbReference type="SUPFAM" id="SSF55729">
    <property type="entry name" value="Acyl-CoA N-acyltransferases (Nat)"/>
    <property type="match status" value="1"/>
</dbReference>
<reference evidence="6" key="2">
    <citation type="submission" date="2025-08" db="UniProtKB">
        <authorList>
            <consortium name="Ensembl"/>
        </authorList>
    </citation>
    <scope>IDENTIFICATION</scope>
</reference>